<evidence type="ECO:0000259" key="13">
    <source>
        <dbReference type="Pfam" id="PF17900"/>
    </source>
</evidence>
<evidence type="ECO:0000256" key="2">
    <source>
        <dbReference type="ARBA" id="ARBA00001947"/>
    </source>
</evidence>
<evidence type="ECO:0000256" key="10">
    <source>
        <dbReference type="ARBA" id="ARBA00022833"/>
    </source>
</evidence>
<dbReference type="EMBL" id="BSDE01000001">
    <property type="protein sequence ID" value="GLH71621.1"/>
    <property type="molecule type" value="Genomic_DNA"/>
</dbReference>
<dbReference type="Gene3D" id="1.10.390.10">
    <property type="entry name" value="Neutral Protease Domain 2"/>
    <property type="match status" value="1"/>
</dbReference>
<keyword evidence="10" id="KW-0862">Zinc</keyword>
<keyword evidence="8" id="KW-0479">Metal-binding</keyword>
<evidence type="ECO:0000256" key="1">
    <source>
        <dbReference type="ARBA" id="ARBA00000098"/>
    </source>
</evidence>
<comment type="similarity">
    <text evidence="3">Belongs to the peptidase M1 family.</text>
</comment>
<dbReference type="SUPFAM" id="SSF63737">
    <property type="entry name" value="Leukotriene A4 hydrolase N-terminal domain"/>
    <property type="match status" value="1"/>
</dbReference>
<dbReference type="EC" id="3.4.11.2" evidence="4"/>
<dbReference type="PANTHER" id="PTHR11533:SF174">
    <property type="entry name" value="PUROMYCIN-SENSITIVE AMINOPEPTIDASE-RELATED"/>
    <property type="match status" value="1"/>
</dbReference>
<protein>
    <recommendedName>
        <fullName evidence="5">Aminopeptidase N</fullName>
        <ecNumber evidence="4">3.4.11.2</ecNumber>
    </recommendedName>
</protein>
<feature type="domain" description="Peptidase M1 membrane alanine aminopeptidase" evidence="12">
    <location>
        <begin position="258"/>
        <end position="442"/>
    </location>
</feature>
<comment type="caution">
    <text evidence="14">The sequence shown here is derived from an EMBL/GenBank/DDBJ whole genome shotgun (WGS) entry which is preliminary data.</text>
</comment>
<evidence type="ECO:0000256" key="5">
    <source>
        <dbReference type="ARBA" id="ARBA00015611"/>
    </source>
</evidence>
<dbReference type="InterPro" id="IPR050344">
    <property type="entry name" value="Peptidase_M1_aminopeptidases"/>
</dbReference>
<sequence>MRLSPLILAGLIGTPLMADTYPRQPGVEVQHYVFRLEVTDQSDGLLGEATVTLRLREDGVKAVILDLASVKAGRGMAVRSVSLAGRPVPYTHEDGRLKLALGAARRAGDVLVFEIRYGGVPAAGLKFLVNKHGERGIFSESWPDRAHQWLPVMDHPSAKATAEMVITAPAHDQVISNGRLIETTDLPGQRRRTHWKQDQPLPVWLYTVGIGHFAVHRTTADALPLESWVFPQERESGWRALEDTARQVLGFYSARIGPFPYDKLANVEAAGITGGMESATAISYGEAAFDGRPMTSLVAHEIAHQWFGDAVTEADWDDVWLSEGFATYLTDCFLEHAQGREAFVASLRKERAQVISEEAARPDTPVVHRNLSDTGKVLNAFVYEKAAWVLHMLRNQVGDAAFWRGLQAYFQGHRHGLATTADVRHAMEAASGQNLEPFFHQWLDRPGIPKLQGTWRYEAEARQLVVDLRQTQAGEAFQMPLSLSLGLGGRVETVLLSQKQQCFTFPMSEAPAFVEVDPNTVALIDGPGRLDPPSR</sequence>
<dbReference type="Pfam" id="PF17900">
    <property type="entry name" value="Peptidase_M1_N"/>
    <property type="match status" value="1"/>
</dbReference>
<keyword evidence="11" id="KW-0482">Metalloprotease</keyword>
<evidence type="ECO:0000256" key="6">
    <source>
        <dbReference type="ARBA" id="ARBA00022438"/>
    </source>
</evidence>
<comment type="catalytic activity">
    <reaction evidence="1">
        <text>Release of an N-terminal amino acid, Xaa-|-Yaa- from a peptide, amide or arylamide. Xaa is preferably Ala, but may be most amino acids including Pro (slow action). When a terminal hydrophobic residue is followed by a prolyl residue, the two may be released as an intact Xaa-Pro dipeptide.</text>
        <dbReference type="EC" id="3.4.11.2"/>
    </reaction>
</comment>
<dbReference type="InterPro" id="IPR045357">
    <property type="entry name" value="Aminopeptidase_N-like_N"/>
</dbReference>
<evidence type="ECO:0000259" key="12">
    <source>
        <dbReference type="Pfam" id="PF01433"/>
    </source>
</evidence>
<dbReference type="Proteomes" id="UP001165069">
    <property type="component" value="Unassembled WGS sequence"/>
</dbReference>
<dbReference type="PANTHER" id="PTHR11533">
    <property type="entry name" value="PROTEASE M1 ZINC METALLOPROTEASE"/>
    <property type="match status" value="1"/>
</dbReference>
<keyword evidence="6" id="KW-0031">Aminopeptidase</keyword>
<proteinExistence type="inferred from homology"/>
<comment type="cofactor">
    <cofactor evidence="2">
        <name>Zn(2+)</name>
        <dbReference type="ChEBI" id="CHEBI:29105"/>
    </cofactor>
</comment>
<dbReference type="CDD" id="cd09603">
    <property type="entry name" value="M1_APN_like"/>
    <property type="match status" value="1"/>
</dbReference>
<dbReference type="Gene3D" id="2.60.40.1730">
    <property type="entry name" value="tricorn interacting facor f3 domain"/>
    <property type="match status" value="1"/>
</dbReference>
<evidence type="ECO:0000313" key="14">
    <source>
        <dbReference type="EMBL" id="GLH71621.1"/>
    </source>
</evidence>
<evidence type="ECO:0000256" key="3">
    <source>
        <dbReference type="ARBA" id="ARBA00010136"/>
    </source>
</evidence>
<accession>A0ABQ5QB88</accession>
<dbReference type="RefSeq" id="WP_285568936.1">
    <property type="nucleotide sequence ID" value="NZ_BSDE01000001.1"/>
</dbReference>
<feature type="domain" description="Aminopeptidase N-like N-terminal" evidence="13">
    <location>
        <begin position="30"/>
        <end position="203"/>
    </location>
</feature>
<keyword evidence="9" id="KW-0378">Hydrolase</keyword>
<dbReference type="InterPro" id="IPR042097">
    <property type="entry name" value="Aminopeptidase_N-like_N_sf"/>
</dbReference>
<dbReference type="InterPro" id="IPR027268">
    <property type="entry name" value="Peptidase_M4/M1_CTD_sf"/>
</dbReference>
<keyword evidence="15" id="KW-1185">Reference proteome</keyword>
<name>A0ABQ5QB88_9BACT</name>
<dbReference type="PRINTS" id="PR00756">
    <property type="entry name" value="ALADIPTASE"/>
</dbReference>
<evidence type="ECO:0000313" key="15">
    <source>
        <dbReference type="Proteomes" id="UP001165069"/>
    </source>
</evidence>
<dbReference type="SUPFAM" id="SSF55486">
    <property type="entry name" value="Metalloproteases ('zincins'), catalytic domain"/>
    <property type="match status" value="1"/>
</dbReference>
<evidence type="ECO:0000256" key="7">
    <source>
        <dbReference type="ARBA" id="ARBA00022670"/>
    </source>
</evidence>
<evidence type="ECO:0000256" key="8">
    <source>
        <dbReference type="ARBA" id="ARBA00022723"/>
    </source>
</evidence>
<gene>
    <name evidence="14" type="ORF">GETHLI_01230</name>
</gene>
<evidence type="ECO:0000256" key="11">
    <source>
        <dbReference type="ARBA" id="ARBA00023049"/>
    </source>
</evidence>
<evidence type="ECO:0000256" key="4">
    <source>
        <dbReference type="ARBA" id="ARBA00012564"/>
    </source>
</evidence>
<dbReference type="Pfam" id="PF01433">
    <property type="entry name" value="Peptidase_M1"/>
    <property type="match status" value="1"/>
</dbReference>
<dbReference type="InterPro" id="IPR014782">
    <property type="entry name" value="Peptidase_M1_dom"/>
</dbReference>
<dbReference type="InterPro" id="IPR001930">
    <property type="entry name" value="Peptidase_M1"/>
</dbReference>
<reference evidence="14 15" key="1">
    <citation type="journal article" date="2023" name="Antonie Van Leeuwenhoek">
        <title>Mesoterricola silvestris gen. nov., sp. nov., Mesoterricola sediminis sp. nov., Geothrix oryzae sp. nov., Geothrix edaphica sp. nov., Geothrix rubra sp. nov., and Geothrix limicola sp. nov., six novel members of Acidobacteriota isolated from soils.</title>
        <authorList>
            <person name="Itoh H."/>
            <person name="Sugisawa Y."/>
            <person name="Mise K."/>
            <person name="Xu Z."/>
            <person name="Kuniyasu M."/>
            <person name="Ushijima N."/>
            <person name="Kawano K."/>
            <person name="Kobayashi E."/>
            <person name="Shiratori Y."/>
            <person name="Masuda Y."/>
            <person name="Senoo K."/>
        </authorList>
    </citation>
    <scope>NUCLEOTIDE SEQUENCE [LARGE SCALE GENOMIC DNA]</scope>
    <source>
        <strain evidence="14 15">Red804</strain>
    </source>
</reference>
<organism evidence="14 15">
    <name type="scientific">Geothrix limicola</name>
    <dbReference type="NCBI Taxonomy" id="2927978"/>
    <lineage>
        <taxon>Bacteria</taxon>
        <taxon>Pseudomonadati</taxon>
        <taxon>Acidobacteriota</taxon>
        <taxon>Holophagae</taxon>
        <taxon>Holophagales</taxon>
        <taxon>Holophagaceae</taxon>
        <taxon>Geothrix</taxon>
    </lineage>
</organism>
<keyword evidence="7" id="KW-0645">Protease</keyword>
<evidence type="ECO:0000256" key="9">
    <source>
        <dbReference type="ARBA" id="ARBA00022801"/>
    </source>
</evidence>